<evidence type="ECO:0000313" key="4">
    <source>
        <dbReference type="Proteomes" id="UP000190037"/>
    </source>
</evidence>
<protein>
    <recommendedName>
        <fullName evidence="2">RNA ligase domain-containing protein</fullName>
    </recommendedName>
</protein>
<sequence length="239" mass="25096">MPGAVRAAEDLAMSQAMYGGSALRPYPKMSAKARPGAGGGREWVAAEKVHGAHFAVVCDGSGVRPAKRRELLSDELLDDFFGVARIWPGLAVGATRFAASLRAVWGETASVTVYGELAGGCYPHPDVPADPACEPVQTGVWYAPDLHWLVFDAAVETADGRCWIADRALRASAAEAGLRCVPVLGHGSAHSLGICRVCSRAWSRGCSGCRASRATSPRGMCSSRPGSGGRTMGPARWSR</sequence>
<comment type="caution">
    <text evidence="3">The sequence shown here is derived from an EMBL/GenBank/DDBJ whole genome shotgun (WGS) entry which is preliminary data.</text>
</comment>
<dbReference type="SUPFAM" id="SSF56091">
    <property type="entry name" value="DNA ligase/mRNA capping enzyme, catalytic domain"/>
    <property type="match status" value="1"/>
</dbReference>
<evidence type="ECO:0000256" key="1">
    <source>
        <dbReference type="SAM" id="MobiDB-lite"/>
    </source>
</evidence>
<dbReference type="InterPro" id="IPR021122">
    <property type="entry name" value="RNA_ligase_dom_REL/Rnl2"/>
</dbReference>
<dbReference type="STRING" id="159449.B4N89_44025"/>
<keyword evidence="4" id="KW-1185">Reference proteome</keyword>
<dbReference type="Pfam" id="PF09414">
    <property type="entry name" value="RNA_ligase"/>
    <property type="match status" value="1"/>
</dbReference>
<evidence type="ECO:0000313" key="3">
    <source>
        <dbReference type="EMBL" id="OPC77474.1"/>
    </source>
</evidence>
<organism evidence="3 4">
    <name type="scientific">Embleya scabrispora</name>
    <dbReference type="NCBI Taxonomy" id="159449"/>
    <lineage>
        <taxon>Bacteria</taxon>
        <taxon>Bacillati</taxon>
        <taxon>Actinomycetota</taxon>
        <taxon>Actinomycetes</taxon>
        <taxon>Kitasatosporales</taxon>
        <taxon>Streptomycetaceae</taxon>
        <taxon>Embleya</taxon>
    </lineage>
</organism>
<dbReference type="Gene3D" id="3.30.470.30">
    <property type="entry name" value="DNA ligase/mRNA capping enzyme"/>
    <property type="match status" value="1"/>
</dbReference>
<dbReference type="Proteomes" id="UP000190037">
    <property type="component" value="Unassembled WGS sequence"/>
</dbReference>
<feature type="domain" description="RNA ligase" evidence="2">
    <location>
        <begin position="41"/>
        <end position="190"/>
    </location>
</feature>
<accession>A0A1T3NKZ9</accession>
<proteinExistence type="predicted"/>
<gene>
    <name evidence="3" type="ORF">B4N89_44025</name>
</gene>
<dbReference type="EMBL" id="MWQN01000004">
    <property type="protein sequence ID" value="OPC77474.1"/>
    <property type="molecule type" value="Genomic_DNA"/>
</dbReference>
<reference evidence="3 4" key="1">
    <citation type="submission" date="2017-03" db="EMBL/GenBank/DDBJ databases">
        <title>Draft genome sequence of Streptomyces scabrisporus NF3, endophyte isolated from Amphipterygium adstringens.</title>
        <authorList>
            <person name="Vazquez M."/>
            <person name="Ceapa C.D."/>
            <person name="Rodriguez Luna D."/>
            <person name="Sanchez Esquivel S."/>
        </authorList>
    </citation>
    <scope>NUCLEOTIDE SEQUENCE [LARGE SCALE GENOMIC DNA]</scope>
    <source>
        <strain evidence="3 4">NF3</strain>
    </source>
</reference>
<dbReference type="AlphaFoldDB" id="A0A1T3NKZ9"/>
<name>A0A1T3NKZ9_9ACTN</name>
<evidence type="ECO:0000259" key="2">
    <source>
        <dbReference type="Pfam" id="PF09414"/>
    </source>
</evidence>
<feature type="region of interest" description="Disordered" evidence="1">
    <location>
        <begin position="210"/>
        <end position="239"/>
    </location>
</feature>